<dbReference type="Gene3D" id="3.30.110.40">
    <property type="entry name" value="TusA-like domain"/>
    <property type="match status" value="1"/>
</dbReference>
<proteinExistence type="inferred from homology"/>
<evidence type="ECO:0000313" key="3">
    <source>
        <dbReference type="EMBL" id="KKM74534.1"/>
    </source>
</evidence>
<evidence type="ECO:0000256" key="1">
    <source>
        <dbReference type="ARBA" id="ARBA00008984"/>
    </source>
</evidence>
<dbReference type="PROSITE" id="PS01148">
    <property type="entry name" value="UPF0033"/>
    <property type="match status" value="1"/>
</dbReference>
<comment type="similarity">
    <text evidence="1">Belongs to the sulfur carrier protein TusA family.</text>
</comment>
<name>A0A0F9JXK1_9ZZZZ</name>
<dbReference type="PANTHER" id="PTHR33279:SF6">
    <property type="entry name" value="SULFUR CARRIER PROTEIN YEDF-RELATED"/>
    <property type="match status" value="1"/>
</dbReference>
<organism evidence="3">
    <name type="scientific">marine sediment metagenome</name>
    <dbReference type="NCBI Taxonomy" id="412755"/>
    <lineage>
        <taxon>unclassified sequences</taxon>
        <taxon>metagenomes</taxon>
        <taxon>ecological metagenomes</taxon>
    </lineage>
</organism>
<protein>
    <recommendedName>
        <fullName evidence="2">UPF0033 domain-containing protein</fullName>
    </recommendedName>
</protein>
<accession>A0A0F9JXK1</accession>
<dbReference type="AlphaFoldDB" id="A0A0F9JXK1"/>
<gene>
    <name evidence="3" type="ORF">LCGC14_1399360</name>
</gene>
<dbReference type="Pfam" id="PF01206">
    <property type="entry name" value="TusA"/>
    <property type="match status" value="1"/>
</dbReference>
<dbReference type="PANTHER" id="PTHR33279">
    <property type="entry name" value="SULFUR CARRIER PROTEIN YEDF-RELATED"/>
    <property type="match status" value="1"/>
</dbReference>
<dbReference type="InterPro" id="IPR036868">
    <property type="entry name" value="TusA-like_sf"/>
</dbReference>
<dbReference type="InterPro" id="IPR001455">
    <property type="entry name" value="TusA-like"/>
</dbReference>
<dbReference type="EMBL" id="LAZR01009126">
    <property type="protein sequence ID" value="KKM74534.1"/>
    <property type="molecule type" value="Genomic_DNA"/>
</dbReference>
<sequence length="78" mass="8760">MSHFDTEIDTSGLNCPLPLLKTKKALTNMQVGERLRIIATDRAAFIDIPVYCEISVHQLIDTSEIDDKLIFVIEKGDV</sequence>
<comment type="caution">
    <text evidence="3">The sequence shown here is derived from an EMBL/GenBank/DDBJ whole genome shotgun (WGS) entry which is preliminary data.</text>
</comment>
<evidence type="ECO:0000259" key="2">
    <source>
        <dbReference type="PROSITE" id="PS01148"/>
    </source>
</evidence>
<dbReference type="SUPFAM" id="SSF64307">
    <property type="entry name" value="SirA-like"/>
    <property type="match status" value="1"/>
</dbReference>
<reference evidence="3" key="1">
    <citation type="journal article" date="2015" name="Nature">
        <title>Complex archaea that bridge the gap between prokaryotes and eukaryotes.</title>
        <authorList>
            <person name="Spang A."/>
            <person name="Saw J.H."/>
            <person name="Jorgensen S.L."/>
            <person name="Zaremba-Niedzwiedzka K."/>
            <person name="Martijn J."/>
            <person name="Lind A.E."/>
            <person name="van Eijk R."/>
            <person name="Schleper C."/>
            <person name="Guy L."/>
            <person name="Ettema T.J."/>
        </authorList>
    </citation>
    <scope>NUCLEOTIDE SEQUENCE</scope>
</reference>
<dbReference type="CDD" id="cd00291">
    <property type="entry name" value="SirA_YedF_YeeD"/>
    <property type="match status" value="1"/>
</dbReference>
<feature type="domain" description="UPF0033" evidence="2">
    <location>
        <begin position="8"/>
        <end position="32"/>
    </location>
</feature>